<feature type="compositionally biased region" description="Basic and acidic residues" evidence="1">
    <location>
        <begin position="1"/>
        <end position="19"/>
    </location>
</feature>
<dbReference type="KEGG" id="apln:112905455"/>
<evidence type="ECO:0000256" key="1">
    <source>
        <dbReference type="SAM" id="MobiDB-lite"/>
    </source>
</evidence>
<keyword evidence="2" id="KW-1185">Reference proteome</keyword>
<name>A0A7F5RCN7_AGRPL</name>
<feature type="region of interest" description="Disordered" evidence="1">
    <location>
        <begin position="1"/>
        <end position="101"/>
    </location>
</feature>
<dbReference type="InParanoid" id="A0A7F5RCN7"/>
<feature type="compositionally biased region" description="Basic and acidic residues" evidence="1">
    <location>
        <begin position="88"/>
        <end position="99"/>
    </location>
</feature>
<evidence type="ECO:0000313" key="2">
    <source>
        <dbReference type="Proteomes" id="UP000192223"/>
    </source>
</evidence>
<dbReference type="GeneID" id="112905455"/>
<sequence length="232" mass="27645">MASDKDDNSEIEDHTDKIEIVVVNNSEEESKAQEVSKTTIKDIFSGFKPKKETDNDEWSPDENEEEDDEFEEEEELENETPRKRSRKREANTSKTDDKANKKRIYMQRYRKEWENIPAYKPWLSESVRGNLYFYCKFCKKDNKCGKLVIEKHMTSQKHIRNSVQKQNKVQRKFTFRGLLCPVFTPFEDRRETEINYAVIPDYAKYLKACGVKGVLSMFYIKYYKNRMVGNSY</sequence>
<proteinExistence type="predicted"/>
<dbReference type="OrthoDB" id="191315at2759"/>
<dbReference type="Gene3D" id="3.20.20.70">
    <property type="entry name" value="Aldolase class I"/>
    <property type="match status" value="1"/>
</dbReference>
<organism evidence="2 3">
    <name type="scientific">Agrilus planipennis</name>
    <name type="common">Emerald ash borer</name>
    <name type="synonym">Agrilus marcopoli</name>
    <dbReference type="NCBI Taxonomy" id="224129"/>
    <lineage>
        <taxon>Eukaryota</taxon>
        <taxon>Metazoa</taxon>
        <taxon>Ecdysozoa</taxon>
        <taxon>Arthropoda</taxon>
        <taxon>Hexapoda</taxon>
        <taxon>Insecta</taxon>
        <taxon>Pterygota</taxon>
        <taxon>Neoptera</taxon>
        <taxon>Endopterygota</taxon>
        <taxon>Coleoptera</taxon>
        <taxon>Polyphaga</taxon>
        <taxon>Elateriformia</taxon>
        <taxon>Buprestoidea</taxon>
        <taxon>Buprestidae</taxon>
        <taxon>Agrilinae</taxon>
        <taxon>Agrilus</taxon>
    </lineage>
</organism>
<gene>
    <name evidence="3" type="primary">LOC112905455</name>
</gene>
<feature type="compositionally biased region" description="Acidic residues" evidence="1">
    <location>
        <begin position="54"/>
        <end position="78"/>
    </location>
</feature>
<evidence type="ECO:0000313" key="3">
    <source>
        <dbReference type="RefSeq" id="XP_025833737.1"/>
    </source>
</evidence>
<protein>
    <submittedName>
        <fullName evidence="3">Uncharacterized protein LOC112905455</fullName>
    </submittedName>
</protein>
<dbReference type="Proteomes" id="UP000192223">
    <property type="component" value="Unplaced"/>
</dbReference>
<dbReference type="RefSeq" id="XP_025833737.1">
    <property type="nucleotide sequence ID" value="XM_025977952.1"/>
</dbReference>
<dbReference type="InterPro" id="IPR013785">
    <property type="entry name" value="Aldolase_TIM"/>
</dbReference>
<accession>A0A7F5RCN7</accession>
<dbReference type="AlphaFoldDB" id="A0A7F5RCN7"/>
<reference evidence="3" key="1">
    <citation type="submission" date="2025-08" db="UniProtKB">
        <authorList>
            <consortium name="RefSeq"/>
        </authorList>
    </citation>
    <scope>IDENTIFICATION</scope>
    <source>
        <tissue evidence="3">Entire body</tissue>
    </source>
</reference>